<dbReference type="AlphaFoldDB" id="A0A4Y2BK40"/>
<dbReference type="Gene3D" id="3.30.420.10">
    <property type="entry name" value="Ribonuclease H-like superfamily/Ribonuclease H"/>
    <property type="match status" value="1"/>
</dbReference>
<gene>
    <name evidence="1" type="primary">TCB1_315</name>
    <name evidence="1" type="ORF">AVEN_23658_1</name>
</gene>
<proteinExistence type="predicted"/>
<dbReference type="EMBL" id="BGPR01000080">
    <property type="protein sequence ID" value="GBL91606.1"/>
    <property type="molecule type" value="Genomic_DNA"/>
</dbReference>
<evidence type="ECO:0000313" key="2">
    <source>
        <dbReference type="Proteomes" id="UP000499080"/>
    </source>
</evidence>
<name>A0A4Y2BK40_ARAVE</name>
<dbReference type="OrthoDB" id="4843387at2759"/>
<protein>
    <submittedName>
        <fullName evidence="1">Transposable element Tcb1 transposase</fullName>
    </submittedName>
</protein>
<accession>A0A4Y2BK40</accession>
<sequence>MTLRRSKSAAAEILNASVKIATVQQTARLWCFESKSIVTVQKHFSLRVSKSSFSKRRLQAAGLNRRRPVKKPMISAKKRNALVEWAKAHKDWTKKEWEDVLWSDEGKYMLFGTDGIQLICRPQGTRFDPKYQFSLV</sequence>
<dbReference type="GO" id="GO:0003676">
    <property type="term" value="F:nucleic acid binding"/>
    <property type="evidence" value="ECO:0007669"/>
    <property type="project" value="InterPro"/>
</dbReference>
<keyword evidence="2" id="KW-1185">Reference proteome</keyword>
<comment type="caution">
    <text evidence="1">The sequence shown here is derived from an EMBL/GenBank/DDBJ whole genome shotgun (WGS) entry which is preliminary data.</text>
</comment>
<reference evidence="1 2" key="1">
    <citation type="journal article" date="2019" name="Sci. Rep.">
        <title>Orb-weaving spider Araneus ventricosus genome elucidates the spidroin gene catalogue.</title>
        <authorList>
            <person name="Kono N."/>
            <person name="Nakamura H."/>
            <person name="Ohtoshi R."/>
            <person name="Moran D.A.P."/>
            <person name="Shinohara A."/>
            <person name="Yoshida Y."/>
            <person name="Fujiwara M."/>
            <person name="Mori M."/>
            <person name="Tomita M."/>
            <person name="Arakawa K."/>
        </authorList>
    </citation>
    <scope>NUCLEOTIDE SEQUENCE [LARGE SCALE GENOMIC DNA]</scope>
</reference>
<dbReference type="InterPro" id="IPR036397">
    <property type="entry name" value="RNaseH_sf"/>
</dbReference>
<organism evidence="1 2">
    <name type="scientific">Araneus ventricosus</name>
    <name type="common">Orbweaver spider</name>
    <name type="synonym">Epeira ventricosa</name>
    <dbReference type="NCBI Taxonomy" id="182803"/>
    <lineage>
        <taxon>Eukaryota</taxon>
        <taxon>Metazoa</taxon>
        <taxon>Ecdysozoa</taxon>
        <taxon>Arthropoda</taxon>
        <taxon>Chelicerata</taxon>
        <taxon>Arachnida</taxon>
        <taxon>Araneae</taxon>
        <taxon>Araneomorphae</taxon>
        <taxon>Entelegynae</taxon>
        <taxon>Araneoidea</taxon>
        <taxon>Araneidae</taxon>
        <taxon>Araneus</taxon>
    </lineage>
</organism>
<dbReference type="Proteomes" id="UP000499080">
    <property type="component" value="Unassembled WGS sequence"/>
</dbReference>
<evidence type="ECO:0000313" key="1">
    <source>
        <dbReference type="EMBL" id="GBL91606.1"/>
    </source>
</evidence>